<dbReference type="GO" id="GO:0009536">
    <property type="term" value="C:plastid"/>
    <property type="evidence" value="ECO:0007669"/>
    <property type="project" value="UniProtKB-SubCell"/>
</dbReference>
<keyword evidence="2" id="KW-0934">Plastid</keyword>
<proteinExistence type="predicted"/>
<feature type="chain" id="PRO_5030160284" description="Plastid lipid-associated protein/fibrillin conserved domain-containing protein" evidence="3">
    <location>
        <begin position="19"/>
        <end position="274"/>
    </location>
</feature>
<evidence type="ECO:0000256" key="3">
    <source>
        <dbReference type="SAM" id="SignalP"/>
    </source>
</evidence>
<sequence length="274" mass="29993">MRLVALSIVAALVGNAHSFSTGNKQLSFVPASRIDSNSKSTTTTTSLFFFQDLLKSFAPKEETETAQAKQANDYDEPIAKSIEILNAAAETKSEDPDEVVTALEDLEKLMRKKCKAEPQAAEKVLENLNGSWRLIFTTGTKKKQDEIKGTVNYFPIKAVQSFDTSTDPFGIENGIYLGDLNVVKFAGPFDFDLVRRKLEFDFTSIAIFGFKIQIKPSDAAKIGSSTGLGSESNVKNSNKGKRPFFNWISADENIATARGGGGGLALWKRIEAEE</sequence>
<feature type="signal peptide" evidence="3">
    <location>
        <begin position="1"/>
        <end position="18"/>
    </location>
</feature>
<evidence type="ECO:0000313" key="5">
    <source>
        <dbReference type="EMBL" id="CAD9356693.1"/>
    </source>
</evidence>
<keyword evidence="3" id="KW-0732">Signal</keyword>
<dbReference type="AlphaFoldDB" id="A0A6U3ZSK2"/>
<gene>
    <name evidence="5" type="ORF">DBRI1063_LOCUS24627</name>
</gene>
<dbReference type="EMBL" id="HBGN01038510">
    <property type="protein sequence ID" value="CAD9356693.1"/>
    <property type="molecule type" value="Transcribed_RNA"/>
</dbReference>
<evidence type="ECO:0000259" key="4">
    <source>
        <dbReference type="Pfam" id="PF04755"/>
    </source>
</evidence>
<feature type="domain" description="Plastid lipid-associated protein/fibrillin conserved" evidence="4">
    <location>
        <begin position="81"/>
        <end position="264"/>
    </location>
</feature>
<reference evidence="5" key="1">
    <citation type="submission" date="2021-01" db="EMBL/GenBank/DDBJ databases">
        <authorList>
            <person name="Corre E."/>
            <person name="Pelletier E."/>
            <person name="Niang G."/>
            <person name="Scheremetjew M."/>
            <person name="Finn R."/>
            <person name="Kale V."/>
            <person name="Holt S."/>
            <person name="Cochrane G."/>
            <person name="Meng A."/>
            <person name="Brown T."/>
            <person name="Cohen L."/>
        </authorList>
    </citation>
    <scope>NUCLEOTIDE SEQUENCE</scope>
    <source>
        <strain evidence="5">Pop2</strain>
    </source>
</reference>
<name>A0A6U3ZSK2_9STRA</name>
<dbReference type="PANTHER" id="PTHR35690:SF1">
    <property type="entry name" value="OS01G0363500 PROTEIN"/>
    <property type="match status" value="1"/>
</dbReference>
<organism evidence="5">
    <name type="scientific">Ditylum brightwellii</name>
    <dbReference type="NCBI Taxonomy" id="49249"/>
    <lineage>
        <taxon>Eukaryota</taxon>
        <taxon>Sar</taxon>
        <taxon>Stramenopiles</taxon>
        <taxon>Ochrophyta</taxon>
        <taxon>Bacillariophyta</taxon>
        <taxon>Mediophyceae</taxon>
        <taxon>Lithodesmiophycidae</taxon>
        <taxon>Lithodesmiales</taxon>
        <taxon>Lithodesmiaceae</taxon>
        <taxon>Ditylum</taxon>
    </lineage>
</organism>
<dbReference type="Pfam" id="PF04755">
    <property type="entry name" value="PAP_fibrillin"/>
    <property type="match status" value="1"/>
</dbReference>
<evidence type="ECO:0000256" key="1">
    <source>
        <dbReference type="ARBA" id="ARBA00004474"/>
    </source>
</evidence>
<accession>A0A6U3ZSK2</accession>
<evidence type="ECO:0000256" key="2">
    <source>
        <dbReference type="ARBA" id="ARBA00022640"/>
    </source>
</evidence>
<dbReference type="PANTHER" id="PTHR35690">
    <property type="entry name" value="OS01G0363500 PROTEIN"/>
    <property type="match status" value="1"/>
</dbReference>
<protein>
    <recommendedName>
        <fullName evidence="4">Plastid lipid-associated protein/fibrillin conserved domain-containing protein</fullName>
    </recommendedName>
</protein>
<comment type="subcellular location">
    <subcellularLocation>
        <location evidence="1">Plastid</location>
    </subcellularLocation>
</comment>
<dbReference type="InterPro" id="IPR006843">
    <property type="entry name" value="PAP/fibrillin_dom"/>
</dbReference>